<accession>A0ABX6FH20</accession>
<evidence type="ECO:0000313" key="2">
    <source>
        <dbReference type="Proteomes" id="UP000427636"/>
    </source>
</evidence>
<dbReference type="Pfam" id="PF26363">
    <property type="entry name" value="Phospholipase-like"/>
    <property type="match status" value="1"/>
</dbReference>
<proteinExistence type="predicted"/>
<dbReference type="Proteomes" id="UP000427636">
    <property type="component" value="Chromosome"/>
</dbReference>
<dbReference type="GeneID" id="84802356"/>
<keyword evidence="2" id="KW-1185">Reference proteome</keyword>
<dbReference type="RefSeq" id="WP_006363916.1">
    <property type="nucleotide sequence ID" value="NZ_CP046313.1"/>
</dbReference>
<name>A0ABX6FH20_9BACL</name>
<sequence length="783" mass="89434">MSKKTELMNSTAHASNLAYGFETARVDGYGDDKVVVEAQRLRNYTIPSNMEYLEDMYDPKTGTSGTAFRNKDTGEVILAYTGTNFTFRPEVFNDLGTDVNEVAVAGTDHYKPAYEFYERVRAKYGNNIVLTGHSLGGNIAQRVALEYNVQKTIVYNSAPLYIIEVSKGSGVYDKEVPNIEDRKKLNEAYEEQEKIKELEKKYTGETIRIRSESDWLSVAGGKNLGTEFTVKNGGGHPMITIVDSEVAMEEIEKLTKHMVGNKVNIDINNDGVVDIELKKINLGVRNLLDSNSNAVGAHGRRIQLNPVILRTLSNNIKEKIWELLRYIGDINSICTEKNKIKRFNFDSRKEMAATSVFNEIKNTKMPLILDNLSYSIGKVIEGRSRFEKLGVAYILKTNEISSREELWVDGVKLDESKYNKQMDEFLTEVRSIVGLCKSEGLEYPSIYFPGRSVVIDAWRLVEENTKKMLKETERFFEGEGLRSGKEDGISQALETVLNVANANIEELKKTVLNVAELCSGLADNFEGIDQWLGGKLKNGDYIGVYTEKELANNYKEYLQRDGIFDDVKGVLQAFDRQVERRSYEYTKRMGEVYNESFSNLTNGLANWYRIGNFIKKTANVIGENFEKNVLIVKPEKPEEKRYWGKMYKLYHNDIIESVNYVNREFYPAVNRIEQTIETINSTKKNMEKLVPAIKKIVENGIYKAYDLNGIIDSQRTVALMLDKINQEFNYVINHIDSEGMSGQAITALQNKMRKVMKSIEYYNTFISDCFGDQTWFSETKDWF</sequence>
<dbReference type="Gene3D" id="3.40.50.1820">
    <property type="entry name" value="alpha/beta hydrolase"/>
    <property type="match status" value="1"/>
</dbReference>
<evidence type="ECO:0000313" key="1">
    <source>
        <dbReference type="EMBL" id="QGS07448.1"/>
    </source>
</evidence>
<reference evidence="1 2" key="1">
    <citation type="submission" date="2019-11" db="EMBL/GenBank/DDBJ databases">
        <title>FDA dAtabase for Regulatory Grade micrObial Sequences (FDA-ARGOS): Supporting development and validation of Infectious Disease Dx tests.</title>
        <authorList>
            <person name="Turner S."/>
            <person name="Byrd R."/>
            <person name="Tallon L."/>
            <person name="Sadzewicz L."/>
            <person name="Vavikolanu K."/>
            <person name="Mehta A."/>
            <person name="Aluvathingal J."/>
            <person name="Nadendla S."/>
            <person name="Myers T."/>
            <person name="Yan Y."/>
            <person name="Sichtig H."/>
        </authorList>
    </citation>
    <scope>NUCLEOTIDE SEQUENCE [LARGE SCALE GENOMIC DNA]</scope>
    <source>
        <strain evidence="1 2">FDAARGOS_742</strain>
    </source>
</reference>
<gene>
    <name evidence="1" type="ORF">FOC50_03690</name>
</gene>
<dbReference type="InterPro" id="IPR029058">
    <property type="entry name" value="AB_hydrolase_fold"/>
</dbReference>
<dbReference type="NCBIfam" id="NF047388">
    <property type="entry name" value="SA1320_fam"/>
    <property type="match status" value="1"/>
</dbReference>
<dbReference type="SUPFAM" id="SSF53474">
    <property type="entry name" value="alpha/beta-Hydrolases"/>
    <property type="match status" value="1"/>
</dbReference>
<dbReference type="EMBL" id="CP046313">
    <property type="protein sequence ID" value="QGS07448.1"/>
    <property type="molecule type" value="Genomic_DNA"/>
</dbReference>
<protein>
    <submittedName>
        <fullName evidence="1">DUF2974 domain-containing protein</fullName>
    </submittedName>
</protein>
<organism evidence="1 2">
    <name type="scientific">Gemella sanguinis</name>
    <dbReference type="NCBI Taxonomy" id="84135"/>
    <lineage>
        <taxon>Bacteria</taxon>
        <taxon>Bacillati</taxon>
        <taxon>Bacillota</taxon>
        <taxon>Bacilli</taxon>
        <taxon>Bacillales</taxon>
        <taxon>Gemellaceae</taxon>
        <taxon>Gemella</taxon>
    </lineage>
</organism>